<evidence type="ECO:0000313" key="1">
    <source>
        <dbReference type="EMBL" id="MBK1726375.1"/>
    </source>
</evidence>
<comment type="caution">
    <text evidence="1">The sequence shown here is derived from an EMBL/GenBank/DDBJ whole genome shotgun (WGS) entry which is preliminary data.</text>
</comment>
<dbReference type="Gene3D" id="1.10.287.890">
    <property type="entry name" value="Crystal structure of tRNA isopentenylpyrophosphate transferase (bh2366) domain"/>
    <property type="match status" value="1"/>
</dbReference>
<evidence type="ECO:0000313" key="2">
    <source>
        <dbReference type="Proteomes" id="UP000738126"/>
    </source>
</evidence>
<dbReference type="EMBL" id="NRSH01000038">
    <property type="protein sequence ID" value="MBK1726375.1"/>
    <property type="molecule type" value="Genomic_DNA"/>
</dbReference>
<evidence type="ECO:0008006" key="3">
    <source>
        <dbReference type="Google" id="ProtNLM"/>
    </source>
</evidence>
<reference evidence="1 2" key="1">
    <citation type="journal article" date="2020" name="Microorganisms">
        <title>Osmotic Adaptation and Compatible Solute Biosynthesis of Phototrophic Bacteria as Revealed from Genome Analyses.</title>
        <authorList>
            <person name="Imhoff J.F."/>
            <person name="Rahn T."/>
            <person name="Kunzel S."/>
            <person name="Keller A."/>
            <person name="Neulinger S.C."/>
        </authorList>
    </citation>
    <scope>NUCLEOTIDE SEQUENCE [LARGE SCALE GENOMIC DNA]</scope>
    <source>
        <strain evidence="1 2">DSM 15116</strain>
    </source>
</reference>
<dbReference type="Gene3D" id="1.10.20.140">
    <property type="match status" value="1"/>
</dbReference>
<organism evidence="1 2">
    <name type="scientific">Halorhodospira neutriphila</name>
    <dbReference type="NCBI Taxonomy" id="168379"/>
    <lineage>
        <taxon>Bacteria</taxon>
        <taxon>Pseudomonadati</taxon>
        <taxon>Pseudomonadota</taxon>
        <taxon>Gammaproteobacteria</taxon>
        <taxon>Chromatiales</taxon>
        <taxon>Ectothiorhodospiraceae</taxon>
        <taxon>Halorhodospira</taxon>
    </lineage>
</organism>
<name>A0ABS1E3P4_9GAMM</name>
<accession>A0ABS1E3P4</accession>
<protein>
    <recommendedName>
        <fullName evidence="3">tRNA dimethylallyltransferase</fullName>
    </recommendedName>
</protein>
<keyword evidence="2" id="KW-1185">Reference proteome</keyword>
<proteinExistence type="predicted"/>
<dbReference type="Proteomes" id="UP000738126">
    <property type="component" value="Unassembled WGS sequence"/>
</dbReference>
<sequence>MGALYERLQRLDPETAARLHPNDAQRIERALEVQRLTGRPLSALQRERAVPALAERPLKIALEPPSRAWLHERIEQRFRAMLAAGLVGEVVALHRRGDLSLELPAIRAVGYRQIWQYLEGQCDYPTMQRRALKATRQYAKRQLTWLRRSGACRVAAGADAEARVQARVAERLKAL</sequence>
<dbReference type="Pfam" id="PF01715">
    <property type="entry name" value="IPPT"/>
    <property type="match status" value="1"/>
</dbReference>
<gene>
    <name evidence="1" type="ORF">CKO13_04920</name>
</gene>